<feature type="compositionally biased region" description="Basic and acidic residues" evidence="1">
    <location>
        <begin position="17"/>
        <end position="43"/>
    </location>
</feature>
<keyword evidence="3" id="KW-1185">Reference proteome</keyword>
<organism evidence="2 3">
    <name type="scientific">Plakobranchus ocellatus</name>
    <dbReference type="NCBI Taxonomy" id="259542"/>
    <lineage>
        <taxon>Eukaryota</taxon>
        <taxon>Metazoa</taxon>
        <taxon>Spiralia</taxon>
        <taxon>Lophotrochozoa</taxon>
        <taxon>Mollusca</taxon>
        <taxon>Gastropoda</taxon>
        <taxon>Heterobranchia</taxon>
        <taxon>Euthyneura</taxon>
        <taxon>Panpulmonata</taxon>
        <taxon>Sacoglossa</taxon>
        <taxon>Placobranchoidea</taxon>
        <taxon>Plakobranchidae</taxon>
        <taxon>Plakobranchus</taxon>
    </lineage>
</organism>
<feature type="compositionally biased region" description="Basic and acidic residues" evidence="1">
    <location>
        <begin position="55"/>
        <end position="92"/>
    </location>
</feature>
<sequence length="186" mass="22178">MQEALISDIGEEETEDRQEALIRDRREETGDREGQSDTDRTELEEPPQEEALVPDCRDQTEGRLERSDNGRTEENNRRESLATDRDGTEMRQKQSKPNKNVVQKERRMHGKAYIGRKFDKDNKKYTEVEKDEKSLGQRCSCKASYYKCKEVSERDRQKIHNEIWRMTWYEKKVFVRLSVDVRDVKE</sequence>
<dbReference type="Proteomes" id="UP000735302">
    <property type="component" value="Unassembled WGS sequence"/>
</dbReference>
<protein>
    <submittedName>
        <fullName evidence="2">Uncharacterized protein</fullName>
    </submittedName>
</protein>
<gene>
    <name evidence="2" type="ORF">PoB_001317700</name>
</gene>
<evidence type="ECO:0000313" key="3">
    <source>
        <dbReference type="Proteomes" id="UP000735302"/>
    </source>
</evidence>
<dbReference type="EMBL" id="BLXT01001565">
    <property type="protein sequence ID" value="GFN86671.1"/>
    <property type="molecule type" value="Genomic_DNA"/>
</dbReference>
<evidence type="ECO:0000256" key="1">
    <source>
        <dbReference type="SAM" id="MobiDB-lite"/>
    </source>
</evidence>
<comment type="caution">
    <text evidence="2">The sequence shown here is derived from an EMBL/GenBank/DDBJ whole genome shotgun (WGS) entry which is preliminary data.</text>
</comment>
<reference evidence="2 3" key="1">
    <citation type="journal article" date="2021" name="Elife">
        <title>Chloroplast acquisition without the gene transfer in kleptoplastic sea slugs, Plakobranchus ocellatus.</title>
        <authorList>
            <person name="Maeda T."/>
            <person name="Takahashi S."/>
            <person name="Yoshida T."/>
            <person name="Shimamura S."/>
            <person name="Takaki Y."/>
            <person name="Nagai Y."/>
            <person name="Toyoda A."/>
            <person name="Suzuki Y."/>
            <person name="Arimoto A."/>
            <person name="Ishii H."/>
            <person name="Satoh N."/>
            <person name="Nishiyama T."/>
            <person name="Hasebe M."/>
            <person name="Maruyama T."/>
            <person name="Minagawa J."/>
            <person name="Obokata J."/>
            <person name="Shigenobu S."/>
        </authorList>
    </citation>
    <scope>NUCLEOTIDE SEQUENCE [LARGE SCALE GENOMIC DNA]</scope>
</reference>
<name>A0AAV3YUQ6_9GAST</name>
<evidence type="ECO:0000313" key="2">
    <source>
        <dbReference type="EMBL" id="GFN86671.1"/>
    </source>
</evidence>
<feature type="region of interest" description="Disordered" evidence="1">
    <location>
        <begin position="1"/>
        <end position="107"/>
    </location>
</feature>
<accession>A0AAV3YUQ6</accession>
<dbReference type="AlphaFoldDB" id="A0AAV3YUQ6"/>
<proteinExistence type="predicted"/>